<comment type="catalytic activity">
    <reaction evidence="6">
        <text>a 1,3-diacyl-sn-glycerol + H2O = a 1-acyl-sn-glycerol + a fatty acid + H(+)</text>
        <dbReference type="Rhea" id="RHEA:38503"/>
        <dbReference type="ChEBI" id="CHEBI:15377"/>
        <dbReference type="ChEBI" id="CHEBI:15378"/>
        <dbReference type="ChEBI" id="CHEBI:28868"/>
        <dbReference type="ChEBI" id="CHEBI:64683"/>
        <dbReference type="ChEBI" id="CHEBI:77272"/>
    </reaction>
</comment>
<evidence type="ECO:0000256" key="4">
    <source>
        <dbReference type="ARBA" id="ARBA00042703"/>
    </source>
</evidence>
<dbReference type="GO" id="GO:0005739">
    <property type="term" value="C:mitochondrion"/>
    <property type="evidence" value="ECO:0007669"/>
    <property type="project" value="TreeGrafter"/>
</dbReference>
<keyword evidence="2 13" id="KW-0378">Hydrolase</keyword>
<proteinExistence type="evidence at transcript level"/>
<evidence type="ECO:0000259" key="12">
    <source>
        <dbReference type="Pfam" id="PF00561"/>
    </source>
</evidence>
<evidence type="ECO:0000256" key="11">
    <source>
        <dbReference type="ARBA" id="ARBA00048919"/>
    </source>
</evidence>
<feature type="domain" description="AB hydrolase-1" evidence="12">
    <location>
        <begin position="24"/>
        <end position="270"/>
    </location>
</feature>
<dbReference type="GeneID" id="107442366"/>
<dbReference type="Pfam" id="PF00561">
    <property type="entry name" value="Abhydrolase_1"/>
    <property type="match status" value="1"/>
</dbReference>
<evidence type="ECO:0000256" key="10">
    <source>
        <dbReference type="ARBA" id="ARBA00048513"/>
    </source>
</evidence>
<dbReference type="SUPFAM" id="SSF53474">
    <property type="entry name" value="alpha/beta-Hydrolases"/>
    <property type="match status" value="1"/>
</dbReference>
<dbReference type="EMBL" id="IAAA01008462">
    <property type="protein sequence ID" value="LAA00109.1"/>
    <property type="molecule type" value="mRNA"/>
</dbReference>
<comment type="similarity">
    <text evidence="1">Belongs to the AB hydrolase superfamily.</text>
</comment>
<evidence type="ECO:0000256" key="8">
    <source>
        <dbReference type="ARBA" id="ARBA00048283"/>
    </source>
</evidence>
<evidence type="ECO:0000256" key="6">
    <source>
        <dbReference type="ARBA" id="ARBA00043742"/>
    </source>
</evidence>
<dbReference type="PANTHER" id="PTHR46118:SF4">
    <property type="entry name" value="PROTEIN ABHD11"/>
    <property type="match status" value="1"/>
</dbReference>
<comment type="catalytic activity">
    <reaction evidence="9">
        <text>1,2-didecanoylglycerol + H2O = decanoylglycerol + decanoate + H(+)</text>
        <dbReference type="Rhea" id="RHEA:48596"/>
        <dbReference type="ChEBI" id="CHEBI:11152"/>
        <dbReference type="ChEBI" id="CHEBI:15377"/>
        <dbReference type="ChEBI" id="CHEBI:15378"/>
        <dbReference type="ChEBI" id="CHEBI:27689"/>
        <dbReference type="ChEBI" id="CHEBI:90605"/>
    </reaction>
</comment>
<reference evidence="13" key="1">
    <citation type="journal article" date="2016" name="Mol. Ecol. Resour.">
        <title>Evaluation of the impact of RNA preservation methods of spiders for de novo transcriptome assembly.</title>
        <authorList>
            <person name="Kono N."/>
            <person name="Nakamura H."/>
            <person name="Ito Y."/>
            <person name="Tomita M."/>
            <person name="Arakawa K."/>
        </authorList>
    </citation>
    <scope>NUCLEOTIDE SEQUENCE</scope>
    <source>
        <tissue evidence="13">Whole body</tissue>
    </source>
</reference>
<dbReference type="Gene3D" id="3.40.50.1820">
    <property type="entry name" value="alpha/beta hydrolase"/>
    <property type="match status" value="1"/>
</dbReference>
<sequence>MASCKPIPLAFKVFEASKDINENNPIIFLHGLGAAKEHWNDIPQKVAEATHRRVYAIDARNHGDSAWTDEFNFDLNAVDLMHFIDQIAAEKVTIVGHSMGGVTCMKTALKIPSKVHKVIIEDIGIVIPKDVYGFIKLIFSLFQEALSNMQAGSTNKDTSKFFDFVYERIPDEIKPLIKRSDEHFKQFMKQNPDGSVNFRANFKGISKTLESEDTLVSEYEGVYKGPTCFICGEKSMFPVKQDAENIKKFFPNAQFISIKGTTHDVHTEEPQLYLDTLLKFLKE</sequence>
<evidence type="ECO:0000256" key="9">
    <source>
        <dbReference type="ARBA" id="ARBA00048504"/>
    </source>
</evidence>
<dbReference type="InterPro" id="IPR000073">
    <property type="entry name" value="AB_hydrolase_1"/>
</dbReference>
<evidence type="ECO:0000313" key="13">
    <source>
        <dbReference type="EMBL" id="LAA00109.1"/>
    </source>
</evidence>
<dbReference type="InterPro" id="IPR029058">
    <property type="entry name" value="AB_hydrolase_fold"/>
</dbReference>
<protein>
    <recommendedName>
        <fullName evidence="7">sn-1-specific diacylglycerol lipase ABHD11</fullName>
        <ecNumber evidence="3">3.1.1.116</ecNumber>
    </recommendedName>
    <alternativeName>
        <fullName evidence="4">Alpha/beta hydrolase domain-containing protein 11</fullName>
    </alternativeName>
</protein>
<evidence type="ECO:0000256" key="1">
    <source>
        <dbReference type="ARBA" id="ARBA00008645"/>
    </source>
</evidence>
<comment type="catalytic activity">
    <reaction evidence="11">
        <text>1-octadecanoyl-2-(5Z,8Z,11Z,14Z-eicosatetraenoyl)-sn-glycerol + H2O = 2-(5Z,8Z,11Z,14Z-eicosatetraenoyl)-glycerol + octadecanoate + H(+)</text>
        <dbReference type="Rhea" id="RHEA:38507"/>
        <dbReference type="ChEBI" id="CHEBI:15377"/>
        <dbReference type="ChEBI" id="CHEBI:15378"/>
        <dbReference type="ChEBI" id="CHEBI:25629"/>
        <dbReference type="ChEBI" id="CHEBI:52392"/>
        <dbReference type="ChEBI" id="CHEBI:75728"/>
    </reaction>
</comment>
<evidence type="ECO:0000256" key="7">
    <source>
        <dbReference type="ARBA" id="ARBA00044064"/>
    </source>
</evidence>
<dbReference type="OMA" id="HDCLASK"/>
<dbReference type="AlphaFoldDB" id="A0A2L2XVF8"/>
<comment type="catalytic activity">
    <reaction evidence="5">
        <text>a 1,2-diacyl-sn-glycerol + H2O = a 2-acylglycerol + a fatty acid + H(+)</text>
        <dbReference type="Rhea" id="RHEA:33275"/>
        <dbReference type="ChEBI" id="CHEBI:15377"/>
        <dbReference type="ChEBI" id="CHEBI:15378"/>
        <dbReference type="ChEBI" id="CHEBI:17389"/>
        <dbReference type="ChEBI" id="CHEBI:17815"/>
        <dbReference type="ChEBI" id="CHEBI:28868"/>
        <dbReference type="EC" id="3.1.1.116"/>
    </reaction>
</comment>
<dbReference type="EC" id="3.1.1.116" evidence="3"/>
<accession>A0A2L2XVF8</accession>
<comment type="catalytic activity">
    <reaction evidence="8">
        <text>1-octadecanoyl-2-(4Z,7Z,10Z,13Z,16Z,19Z-docosahexaenoyl)-sn-glycerol + H2O = 2-(4Z,7Z,10Z,13Z,16Z,19Z-docosahexaenoyl)-glycerol + octadecanoate + H(+)</text>
        <dbReference type="Rhea" id="RHEA:77107"/>
        <dbReference type="ChEBI" id="CHEBI:15377"/>
        <dbReference type="ChEBI" id="CHEBI:15378"/>
        <dbReference type="ChEBI" id="CHEBI:25629"/>
        <dbReference type="ChEBI" id="CHEBI:77129"/>
        <dbReference type="ChEBI" id="CHEBI:186738"/>
    </reaction>
</comment>
<evidence type="ECO:0000256" key="2">
    <source>
        <dbReference type="ARBA" id="ARBA00022801"/>
    </source>
</evidence>
<dbReference type="RefSeq" id="XP_042906244.1">
    <property type="nucleotide sequence ID" value="XM_043050310.1"/>
</dbReference>
<comment type="catalytic activity">
    <reaction evidence="10">
        <text>1-octadecanoyl-2-(9Z-octadecenoyl)-sn-glycerol + H2O = 2-(9Z-octadecenoyl)-glycerol + octadecanoate + H(+)</text>
        <dbReference type="Rhea" id="RHEA:77103"/>
        <dbReference type="ChEBI" id="CHEBI:15377"/>
        <dbReference type="ChEBI" id="CHEBI:15378"/>
        <dbReference type="ChEBI" id="CHEBI:25629"/>
        <dbReference type="ChEBI" id="CHEBI:73990"/>
        <dbReference type="ChEBI" id="CHEBI:75468"/>
    </reaction>
</comment>
<evidence type="ECO:0000256" key="5">
    <source>
        <dbReference type="ARBA" id="ARBA00043667"/>
    </source>
</evidence>
<dbReference type="OrthoDB" id="8119704at2759"/>
<dbReference type="KEGG" id="ptep:107442366"/>
<organism evidence="13">
    <name type="scientific">Parasteatoda tepidariorum</name>
    <name type="common">Common house spider</name>
    <name type="synonym">Achaearanea tepidariorum</name>
    <dbReference type="NCBI Taxonomy" id="114398"/>
    <lineage>
        <taxon>Eukaryota</taxon>
        <taxon>Metazoa</taxon>
        <taxon>Ecdysozoa</taxon>
        <taxon>Arthropoda</taxon>
        <taxon>Chelicerata</taxon>
        <taxon>Arachnida</taxon>
        <taxon>Araneae</taxon>
        <taxon>Araneomorphae</taxon>
        <taxon>Entelegynae</taxon>
        <taxon>Araneoidea</taxon>
        <taxon>Theridiidae</taxon>
        <taxon>Parasteatoda</taxon>
    </lineage>
</organism>
<dbReference type="GO" id="GO:0052689">
    <property type="term" value="F:carboxylic ester hydrolase activity"/>
    <property type="evidence" value="ECO:0007669"/>
    <property type="project" value="TreeGrafter"/>
</dbReference>
<dbReference type="PANTHER" id="PTHR46118">
    <property type="entry name" value="PROTEIN ABHD11"/>
    <property type="match status" value="1"/>
</dbReference>
<evidence type="ECO:0000256" key="3">
    <source>
        <dbReference type="ARBA" id="ARBA00026104"/>
    </source>
</evidence>
<name>A0A2L2XVF8_PARTP</name>